<sequence length="68" mass="7140">MTLTGSGSDQEPLGDHPRHRSGSAEAGYEPVLRLSARASGRDAGSLTEAEIEAAEAEAEAWARRVNSC</sequence>
<name>E6QKI0_9ZZZZ</name>
<organism evidence="2">
    <name type="scientific">mine drainage metagenome</name>
    <dbReference type="NCBI Taxonomy" id="410659"/>
    <lineage>
        <taxon>unclassified sequences</taxon>
        <taxon>metagenomes</taxon>
        <taxon>ecological metagenomes</taxon>
    </lineage>
</organism>
<feature type="region of interest" description="Disordered" evidence="1">
    <location>
        <begin position="1"/>
        <end position="31"/>
    </location>
</feature>
<evidence type="ECO:0000313" key="2">
    <source>
        <dbReference type="EMBL" id="CBI07748.1"/>
    </source>
</evidence>
<dbReference type="EMBL" id="CABQ01000133">
    <property type="protein sequence ID" value="CBI07748.1"/>
    <property type="molecule type" value="Genomic_DNA"/>
</dbReference>
<proteinExistence type="predicted"/>
<comment type="caution">
    <text evidence="2">The sequence shown here is derived from an EMBL/GenBank/DDBJ whole genome shotgun (WGS) entry which is preliminary data.</text>
</comment>
<dbReference type="AlphaFoldDB" id="E6QKI0"/>
<protein>
    <submittedName>
        <fullName evidence="2">Uncharacterized protein</fullName>
    </submittedName>
</protein>
<gene>
    <name evidence="2" type="ORF">CARN6_1128</name>
</gene>
<evidence type="ECO:0000256" key="1">
    <source>
        <dbReference type="SAM" id="MobiDB-lite"/>
    </source>
</evidence>
<reference evidence="2" key="1">
    <citation type="submission" date="2009-10" db="EMBL/GenBank/DDBJ databases">
        <title>Diversity of trophic interactions inside an arsenic-rich microbial ecosystem.</title>
        <authorList>
            <person name="Bertin P.N."/>
            <person name="Heinrich-Salmeron A."/>
            <person name="Pelletier E."/>
            <person name="Goulhen-Chollet F."/>
            <person name="Arsene-Ploetze F."/>
            <person name="Gallien S."/>
            <person name="Calteau A."/>
            <person name="Vallenet D."/>
            <person name="Casiot C."/>
            <person name="Chane-Woon-Ming B."/>
            <person name="Giloteaux L."/>
            <person name="Barakat M."/>
            <person name="Bonnefoy V."/>
            <person name="Bruneel O."/>
            <person name="Chandler M."/>
            <person name="Cleiss J."/>
            <person name="Duran R."/>
            <person name="Elbaz-Poulichet F."/>
            <person name="Fonknechten N."/>
            <person name="Lauga B."/>
            <person name="Mornico D."/>
            <person name="Ortet P."/>
            <person name="Schaeffer C."/>
            <person name="Siguier P."/>
            <person name="Alexander Thil Smith A."/>
            <person name="Van Dorsselaer A."/>
            <person name="Weissenbach J."/>
            <person name="Medigue C."/>
            <person name="Le Paslier D."/>
        </authorList>
    </citation>
    <scope>NUCLEOTIDE SEQUENCE</scope>
</reference>
<accession>E6QKI0</accession>